<feature type="compositionally biased region" description="Basic and acidic residues" evidence="1">
    <location>
        <begin position="817"/>
        <end position="834"/>
    </location>
</feature>
<feature type="compositionally biased region" description="Low complexity" evidence="1">
    <location>
        <begin position="687"/>
        <end position="710"/>
    </location>
</feature>
<feature type="transmembrane region" description="Helical" evidence="2">
    <location>
        <begin position="187"/>
        <end position="206"/>
    </location>
</feature>
<dbReference type="Pfam" id="PF13779">
    <property type="entry name" value="DUF4175"/>
    <property type="match status" value="1"/>
</dbReference>
<keyword evidence="2" id="KW-0812">Transmembrane</keyword>
<feature type="compositionally biased region" description="Low complexity" evidence="1">
    <location>
        <begin position="718"/>
        <end position="728"/>
    </location>
</feature>
<keyword evidence="2" id="KW-1133">Transmembrane helix</keyword>
<reference evidence="3 4" key="1">
    <citation type="submission" date="2019-06" db="EMBL/GenBank/DDBJ databases">
        <title>New taxonomy in bacterial strain CC-CFT640, isolated from vineyard.</title>
        <authorList>
            <person name="Lin S.-Y."/>
            <person name="Tsai C.-F."/>
            <person name="Young C.-C."/>
        </authorList>
    </citation>
    <scope>NUCLEOTIDE SEQUENCE [LARGE SCALE GENOMIC DNA]</scope>
    <source>
        <strain evidence="3 4">CC-CFT640</strain>
    </source>
</reference>
<feature type="compositionally biased region" description="Low complexity" evidence="1">
    <location>
        <begin position="648"/>
        <end position="663"/>
    </location>
</feature>
<sequence>MVAPWLGALMVEVWPAPGSLPAGFLVERETRMSVAPSSWEEPRGVRRKITLALSGLAWEAMWPRLVPLLCVIGLFLAAAHLDLFAGLEPWTHTGILVALGLALIGGSWWLFRGFRWPQRESAARRLETDSGVPHRPLAALADSLAIGKNDPFAAALWEAHRKREAERLAALRNRAPRPGVPGLDRRAFRLVPLLLLIVAVVAAGGWRSDRLATALTPAFPPPPPLVVELWVSPPAYTRKPPIYLDSKEPADEKQPVKVLHVPVGSKIAGFVDNVPGSRAPILKIDDREVPFTSVSGAKYQVEAVLDRGQHLTVMVRGSERASWTVKLQADLPPTVEFTRDPVATERRETRIDYIAGDDFGVASISARMRLHGSALTGFVGDEDPQWVTIDLPLAGTGRTRIEDFVRQDLTPHPWAGLPVVMELTATDAAGLQGHSKPIQFTLPERRFSHPVARRIIALRKGLSQDPQGNRVPAAQGLLVLNARPGDYKGDTVVHLGLRTAAARLASDKTGGSIPEVQQLMWDLALRLENDDLTDAQREFRDAQRELKDALDRGAPDPEIERLIQQLREAMDRMMREFAERMKDPAEREKAEREAQEMDPDQMMNSQDLQSMMDRAREMARNGQRDEAKRMLEQMLKDMENMKPMLSDRQQGQPGQQGQQQGRQMMNEMDQMARQQNKLLGESERQQRGQQGQRGDQQGRQPGQQGQQGQQGQRGQGQQGRQPGQQGQGMSPGDQLGGQQEALRRRLGDFMGRFGDQPGDVPGSLGQSERAMRDAEEALRRGDYDGAARAQRRALDHLQQGMQDMAERMQRGPGNQQDRGEVQERRQAQNRDPFGRSEGNYGDTLDTDDNKVPDRLDRQRSREILEELRRRAGESERPQPELDYIDRLLRQF</sequence>
<feature type="region of interest" description="Disordered" evidence="1">
    <location>
        <begin position="581"/>
        <end position="602"/>
    </location>
</feature>
<protein>
    <submittedName>
        <fullName evidence="3">TIGR02302 family protein</fullName>
    </submittedName>
</protein>
<dbReference type="Proteomes" id="UP000321638">
    <property type="component" value="Unassembled WGS sequence"/>
</dbReference>
<feature type="transmembrane region" description="Helical" evidence="2">
    <location>
        <begin position="65"/>
        <end position="87"/>
    </location>
</feature>
<accession>A0A5C8PCP2</accession>
<name>A0A5C8PCP2_9HYPH</name>
<organism evidence="3 4">
    <name type="scientific">Vineibacter terrae</name>
    <dbReference type="NCBI Taxonomy" id="2586908"/>
    <lineage>
        <taxon>Bacteria</taxon>
        <taxon>Pseudomonadati</taxon>
        <taxon>Pseudomonadota</taxon>
        <taxon>Alphaproteobacteria</taxon>
        <taxon>Hyphomicrobiales</taxon>
        <taxon>Vineibacter</taxon>
    </lineage>
</organism>
<dbReference type="InterPro" id="IPR012683">
    <property type="entry name" value="CHP02302_TM"/>
</dbReference>
<proteinExistence type="predicted"/>
<evidence type="ECO:0000256" key="1">
    <source>
        <dbReference type="SAM" id="MobiDB-lite"/>
    </source>
</evidence>
<dbReference type="NCBIfam" id="TIGR02302">
    <property type="entry name" value="aProt_lowcomp"/>
    <property type="match status" value="1"/>
</dbReference>
<gene>
    <name evidence="3" type="ORF">FHP25_30620</name>
</gene>
<keyword evidence="4" id="KW-1185">Reference proteome</keyword>
<comment type="caution">
    <text evidence="3">The sequence shown here is derived from an EMBL/GenBank/DDBJ whole genome shotgun (WGS) entry which is preliminary data.</text>
</comment>
<feature type="region of interest" description="Disordered" evidence="1">
    <location>
        <begin position="645"/>
        <end position="665"/>
    </location>
</feature>
<feature type="compositionally biased region" description="Basic and acidic residues" evidence="1">
    <location>
        <begin position="581"/>
        <end position="595"/>
    </location>
</feature>
<feature type="region of interest" description="Disordered" evidence="1">
    <location>
        <begin position="678"/>
        <end position="891"/>
    </location>
</feature>
<evidence type="ECO:0000313" key="3">
    <source>
        <dbReference type="EMBL" id="TXL71320.1"/>
    </source>
</evidence>
<evidence type="ECO:0000313" key="4">
    <source>
        <dbReference type="Proteomes" id="UP000321638"/>
    </source>
</evidence>
<dbReference type="EMBL" id="VDUZ01000045">
    <property type="protein sequence ID" value="TXL71320.1"/>
    <property type="molecule type" value="Genomic_DNA"/>
</dbReference>
<evidence type="ECO:0000256" key="2">
    <source>
        <dbReference type="SAM" id="Phobius"/>
    </source>
</evidence>
<feature type="transmembrane region" description="Helical" evidence="2">
    <location>
        <begin position="93"/>
        <end position="111"/>
    </location>
</feature>
<dbReference type="OrthoDB" id="8477685at2"/>
<feature type="compositionally biased region" description="Basic and acidic residues" evidence="1">
    <location>
        <begin position="847"/>
        <end position="891"/>
    </location>
</feature>
<dbReference type="RefSeq" id="WP_147850808.1">
    <property type="nucleotide sequence ID" value="NZ_VDUZ01000045.1"/>
</dbReference>
<feature type="compositionally biased region" description="Basic and acidic residues" evidence="1">
    <location>
        <begin position="769"/>
        <end position="785"/>
    </location>
</feature>
<dbReference type="AlphaFoldDB" id="A0A5C8PCP2"/>
<keyword evidence="2" id="KW-0472">Membrane</keyword>